<dbReference type="OrthoDB" id="9796457at2"/>
<dbReference type="HOGENOM" id="CLU_000445_69_17_10"/>
<dbReference type="RefSeq" id="WP_013445672.1">
    <property type="nucleotide sequence ID" value="NC_014734.1"/>
</dbReference>
<feature type="modified residue" description="4-aspartylphosphate" evidence="1">
    <location>
        <position position="66"/>
    </location>
</feature>
<dbReference type="Gene3D" id="3.40.50.2300">
    <property type="match status" value="1"/>
</dbReference>
<dbReference type="STRING" id="694427.Palpr_2167"/>
<sequence>MEVYKKLIILIAEDDDGHAELINNGLIESGVKNEIIRFSNGEELWSFFSSKDSKTIQENNYLLLLDINMPKMDGIEVLKLMKSDNDLKEIPIMMLTTTDDPREVEACYKLGCNIYITKPIDFNKFTEMLTRLGLFIQIIKI</sequence>
<dbReference type="Proteomes" id="UP000008718">
    <property type="component" value="Chromosome"/>
</dbReference>
<evidence type="ECO:0000313" key="3">
    <source>
        <dbReference type="EMBL" id="ADQ80303.1"/>
    </source>
</evidence>
<dbReference type="PANTHER" id="PTHR44520:SF2">
    <property type="entry name" value="RESPONSE REGULATOR RCP1"/>
    <property type="match status" value="1"/>
</dbReference>
<dbReference type="PROSITE" id="PS50110">
    <property type="entry name" value="RESPONSE_REGULATORY"/>
    <property type="match status" value="1"/>
</dbReference>
<evidence type="ECO:0000256" key="1">
    <source>
        <dbReference type="PROSITE-ProRule" id="PRU00169"/>
    </source>
</evidence>
<dbReference type="InterPro" id="IPR052893">
    <property type="entry name" value="TCS_response_regulator"/>
</dbReference>
<dbReference type="KEGG" id="ppn:Palpr_2167"/>
<dbReference type="eggNOG" id="COG0745">
    <property type="taxonomic scope" value="Bacteria"/>
</dbReference>
<accession>E4T6F9</accession>
<keyword evidence="4" id="KW-1185">Reference proteome</keyword>
<proteinExistence type="predicted"/>
<dbReference type="GO" id="GO:0000160">
    <property type="term" value="P:phosphorelay signal transduction system"/>
    <property type="evidence" value="ECO:0007669"/>
    <property type="project" value="InterPro"/>
</dbReference>
<organism evidence="3 4">
    <name type="scientific">Paludibacter propionicigenes (strain DSM 17365 / JCM 13257 / WB4)</name>
    <dbReference type="NCBI Taxonomy" id="694427"/>
    <lineage>
        <taxon>Bacteria</taxon>
        <taxon>Pseudomonadati</taxon>
        <taxon>Bacteroidota</taxon>
        <taxon>Bacteroidia</taxon>
        <taxon>Bacteroidales</taxon>
        <taxon>Paludibacteraceae</taxon>
        <taxon>Paludibacter</taxon>
    </lineage>
</organism>
<dbReference type="Pfam" id="PF00072">
    <property type="entry name" value="Response_reg"/>
    <property type="match status" value="1"/>
</dbReference>
<feature type="domain" description="Response regulatory" evidence="2">
    <location>
        <begin position="8"/>
        <end position="133"/>
    </location>
</feature>
<dbReference type="PANTHER" id="PTHR44520">
    <property type="entry name" value="RESPONSE REGULATOR RCP1-RELATED"/>
    <property type="match status" value="1"/>
</dbReference>
<gene>
    <name evidence="3" type="ordered locus">Palpr_2167</name>
</gene>
<protein>
    <submittedName>
        <fullName evidence="3">Response regulator receiver protein</fullName>
    </submittedName>
</protein>
<name>E4T6F9_PALPW</name>
<dbReference type="SMART" id="SM00448">
    <property type="entry name" value="REC"/>
    <property type="match status" value="1"/>
</dbReference>
<dbReference type="CDD" id="cd17557">
    <property type="entry name" value="REC_Rcp-like"/>
    <property type="match status" value="1"/>
</dbReference>
<evidence type="ECO:0000259" key="2">
    <source>
        <dbReference type="PROSITE" id="PS50110"/>
    </source>
</evidence>
<dbReference type="SUPFAM" id="SSF52172">
    <property type="entry name" value="CheY-like"/>
    <property type="match status" value="1"/>
</dbReference>
<keyword evidence="1" id="KW-0597">Phosphoprotein</keyword>
<reference evidence="3 4" key="2">
    <citation type="journal article" date="2011" name="Stand. Genomic Sci.">
        <title>Complete genome sequence of Paludibacter propionicigenes type strain (WB4).</title>
        <authorList>
            <person name="Gronow S."/>
            <person name="Munk C."/>
            <person name="Lapidus A."/>
            <person name="Nolan M."/>
            <person name="Lucas S."/>
            <person name="Hammon N."/>
            <person name="Deshpande S."/>
            <person name="Cheng J.F."/>
            <person name="Tapia R."/>
            <person name="Han C."/>
            <person name="Goodwin L."/>
            <person name="Pitluck S."/>
            <person name="Liolios K."/>
            <person name="Ivanova N."/>
            <person name="Mavromatis K."/>
            <person name="Mikhailova N."/>
            <person name="Pati A."/>
            <person name="Chen A."/>
            <person name="Palaniappan K."/>
            <person name="Land M."/>
            <person name="Hauser L."/>
            <person name="Chang Y.J."/>
            <person name="Jeffries C.D."/>
            <person name="Brambilla E."/>
            <person name="Rohde M."/>
            <person name="Goker M."/>
            <person name="Detter J.C."/>
            <person name="Woyke T."/>
            <person name="Bristow J."/>
            <person name="Eisen J.A."/>
            <person name="Markowitz V."/>
            <person name="Hugenholtz P."/>
            <person name="Kyrpides N.C."/>
            <person name="Klenk H.P."/>
        </authorList>
    </citation>
    <scope>NUCLEOTIDE SEQUENCE [LARGE SCALE GENOMIC DNA]</scope>
    <source>
        <strain evidence="4">DSM 17365 / JCM 13257 / WB4</strain>
    </source>
</reference>
<evidence type="ECO:0000313" key="4">
    <source>
        <dbReference type="Proteomes" id="UP000008718"/>
    </source>
</evidence>
<dbReference type="EMBL" id="CP002345">
    <property type="protein sequence ID" value="ADQ80303.1"/>
    <property type="molecule type" value="Genomic_DNA"/>
</dbReference>
<reference key="1">
    <citation type="submission" date="2010-11" db="EMBL/GenBank/DDBJ databases">
        <title>The complete genome of Paludibacter propionicigenes DSM 17365.</title>
        <authorList>
            <consortium name="US DOE Joint Genome Institute (JGI-PGF)"/>
            <person name="Lucas S."/>
            <person name="Copeland A."/>
            <person name="Lapidus A."/>
            <person name="Bruce D."/>
            <person name="Goodwin L."/>
            <person name="Pitluck S."/>
            <person name="Kyrpides N."/>
            <person name="Mavromatis K."/>
            <person name="Ivanova N."/>
            <person name="Munk A.C."/>
            <person name="Brettin T."/>
            <person name="Detter J.C."/>
            <person name="Han C."/>
            <person name="Tapia R."/>
            <person name="Land M."/>
            <person name="Hauser L."/>
            <person name="Markowitz V."/>
            <person name="Cheng J.-F."/>
            <person name="Hugenholtz P."/>
            <person name="Woyke T."/>
            <person name="Wu D."/>
            <person name="Gronow S."/>
            <person name="Wellnitz S."/>
            <person name="Brambilla E."/>
            <person name="Klenk H.-P."/>
            <person name="Eisen J.A."/>
        </authorList>
    </citation>
    <scope>NUCLEOTIDE SEQUENCE</scope>
    <source>
        <strain>WB4</strain>
    </source>
</reference>
<dbReference type="InterPro" id="IPR011006">
    <property type="entry name" value="CheY-like_superfamily"/>
</dbReference>
<dbReference type="AlphaFoldDB" id="E4T6F9"/>
<dbReference type="InterPro" id="IPR001789">
    <property type="entry name" value="Sig_transdc_resp-reg_receiver"/>
</dbReference>